<proteinExistence type="predicted"/>
<dbReference type="EMBL" id="GL435091">
    <property type="protein sequence ID" value="EFN74002.1"/>
    <property type="molecule type" value="Genomic_DNA"/>
</dbReference>
<gene>
    <name evidence="6" type="ORF">EAG_12546</name>
</gene>
<dbReference type="SUPFAM" id="SSF103473">
    <property type="entry name" value="MFS general substrate transporter"/>
    <property type="match status" value="1"/>
</dbReference>
<dbReference type="OrthoDB" id="4142200at2759"/>
<organism evidence="7">
    <name type="scientific">Camponotus floridanus</name>
    <name type="common">Florida carpenter ant</name>
    <dbReference type="NCBI Taxonomy" id="104421"/>
    <lineage>
        <taxon>Eukaryota</taxon>
        <taxon>Metazoa</taxon>
        <taxon>Ecdysozoa</taxon>
        <taxon>Arthropoda</taxon>
        <taxon>Hexapoda</taxon>
        <taxon>Insecta</taxon>
        <taxon>Pterygota</taxon>
        <taxon>Neoptera</taxon>
        <taxon>Endopterygota</taxon>
        <taxon>Hymenoptera</taxon>
        <taxon>Apocrita</taxon>
        <taxon>Aculeata</taxon>
        <taxon>Formicoidea</taxon>
        <taxon>Formicidae</taxon>
        <taxon>Formicinae</taxon>
        <taxon>Camponotus</taxon>
    </lineage>
</organism>
<evidence type="ECO:0000256" key="1">
    <source>
        <dbReference type="ARBA" id="ARBA00004370"/>
    </source>
</evidence>
<dbReference type="InterPro" id="IPR050549">
    <property type="entry name" value="MFS_Trehalose_Transporter"/>
</dbReference>
<evidence type="ECO:0000313" key="6">
    <source>
        <dbReference type="EMBL" id="EFN74002.1"/>
    </source>
</evidence>
<keyword evidence="4 5" id="KW-0472">Membrane</keyword>
<dbReference type="PANTHER" id="PTHR48021">
    <property type="match status" value="1"/>
</dbReference>
<evidence type="ECO:0000256" key="2">
    <source>
        <dbReference type="ARBA" id="ARBA00022692"/>
    </source>
</evidence>
<dbReference type="InterPro" id="IPR005828">
    <property type="entry name" value="MFS_sugar_transport-like"/>
</dbReference>
<dbReference type="Proteomes" id="UP000000311">
    <property type="component" value="Unassembled WGS sequence"/>
</dbReference>
<keyword evidence="3 5" id="KW-1133">Transmembrane helix</keyword>
<comment type="subcellular location">
    <subcellularLocation>
        <location evidence="1">Membrane</location>
    </subcellularLocation>
</comment>
<dbReference type="InParanoid" id="E1ZXT7"/>
<dbReference type="Gene3D" id="1.20.1250.20">
    <property type="entry name" value="MFS general substrate transporter like domains"/>
    <property type="match status" value="1"/>
</dbReference>
<evidence type="ECO:0000256" key="5">
    <source>
        <dbReference type="SAM" id="Phobius"/>
    </source>
</evidence>
<keyword evidence="6" id="KW-0813">Transport</keyword>
<feature type="transmembrane region" description="Helical" evidence="5">
    <location>
        <begin position="20"/>
        <end position="42"/>
    </location>
</feature>
<dbReference type="AlphaFoldDB" id="E1ZXT7"/>
<keyword evidence="2 5" id="KW-0812">Transmembrane</keyword>
<accession>E1ZXT7</accession>
<evidence type="ECO:0000313" key="7">
    <source>
        <dbReference type="Proteomes" id="UP000000311"/>
    </source>
</evidence>
<dbReference type="PANTHER" id="PTHR48021:SF46">
    <property type="entry name" value="MAJOR FACILITATOR SUPERFAMILY (MFS) PROFILE DOMAIN-CONTAINING PROTEIN"/>
    <property type="match status" value="1"/>
</dbReference>
<evidence type="ECO:0000256" key="4">
    <source>
        <dbReference type="ARBA" id="ARBA00023136"/>
    </source>
</evidence>
<dbReference type="InterPro" id="IPR036259">
    <property type="entry name" value="MFS_trans_sf"/>
</dbReference>
<keyword evidence="7" id="KW-1185">Reference proteome</keyword>
<protein>
    <submittedName>
        <fullName evidence="6">Sugar transporter ERD6-like 17</fullName>
    </submittedName>
</protein>
<dbReference type="GO" id="GO:0022857">
    <property type="term" value="F:transmembrane transporter activity"/>
    <property type="evidence" value="ECO:0007669"/>
    <property type="project" value="InterPro"/>
</dbReference>
<sequence length="129" mass="14857">MSIVALNGILMEFVIGPFLSVQNLTFVSLIAPCLFMLIFIWLPESPYYLMRRNAKEKSINSLVQLRGKEDVYNEACNIEQFVKANLNDQTDLCVRRNRRALIILLCMDVAQQMSGYQAILQYAQIIFDD</sequence>
<reference evidence="6 7" key="1">
    <citation type="journal article" date="2010" name="Science">
        <title>Genomic comparison of the ants Camponotus floridanus and Harpegnathos saltator.</title>
        <authorList>
            <person name="Bonasio R."/>
            <person name="Zhang G."/>
            <person name="Ye C."/>
            <person name="Mutti N.S."/>
            <person name="Fang X."/>
            <person name="Qin N."/>
            <person name="Donahue G."/>
            <person name="Yang P."/>
            <person name="Li Q."/>
            <person name="Li C."/>
            <person name="Zhang P."/>
            <person name="Huang Z."/>
            <person name="Berger S.L."/>
            <person name="Reinberg D."/>
            <person name="Wang J."/>
            <person name="Liebig J."/>
        </authorList>
    </citation>
    <scope>NUCLEOTIDE SEQUENCE [LARGE SCALE GENOMIC DNA]</scope>
    <source>
        <strain evidence="7">C129</strain>
    </source>
</reference>
<dbReference type="GO" id="GO:0016020">
    <property type="term" value="C:membrane"/>
    <property type="evidence" value="ECO:0007669"/>
    <property type="project" value="UniProtKB-SubCell"/>
</dbReference>
<evidence type="ECO:0000256" key="3">
    <source>
        <dbReference type="ARBA" id="ARBA00022989"/>
    </source>
</evidence>
<name>E1ZXT7_CAMFO</name>
<dbReference type="Pfam" id="PF00083">
    <property type="entry name" value="Sugar_tr"/>
    <property type="match status" value="1"/>
</dbReference>
<keyword evidence="6" id="KW-0762">Sugar transport</keyword>